<dbReference type="AlphaFoldDB" id="A0A285P8C6"/>
<feature type="transmembrane region" description="Helical" evidence="1">
    <location>
        <begin position="12"/>
        <end position="29"/>
    </location>
</feature>
<accession>A0A285P8C6</accession>
<name>A0A285P8C6_9BACI</name>
<dbReference type="EMBL" id="OBEK01000007">
    <property type="protein sequence ID" value="SNZ17999.1"/>
    <property type="molecule type" value="Genomic_DNA"/>
</dbReference>
<keyword evidence="3" id="KW-1185">Reference proteome</keyword>
<keyword evidence="1" id="KW-0812">Transmembrane</keyword>
<organism evidence="2 3">
    <name type="scientific">Terribacillus aidingensis</name>
    <dbReference type="NCBI Taxonomy" id="586416"/>
    <lineage>
        <taxon>Bacteria</taxon>
        <taxon>Bacillati</taxon>
        <taxon>Bacillota</taxon>
        <taxon>Bacilli</taxon>
        <taxon>Bacillales</taxon>
        <taxon>Bacillaceae</taxon>
        <taxon>Terribacillus</taxon>
    </lineage>
</organism>
<evidence type="ECO:0000313" key="2">
    <source>
        <dbReference type="EMBL" id="SNZ17999.1"/>
    </source>
</evidence>
<dbReference type="Proteomes" id="UP000219356">
    <property type="component" value="Unassembled WGS sequence"/>
</dbReference>
<keyword evidence="1" id="KW-0472">Membrane</keyword>
<keyword evidence="1" id="KW-1133">Transmembrane helix</keyword>
<proteinExistence type="predicted"/>
<sequence>MKFDNQTRRLYVNVGIYIVLGGLSVLLYLLHDNLIITGVSMLVSYLISYSISNHFFPRSKDSIYPKD</sequence>
<dbReference type="RefSeq" id="WP_143596033.1">
    <property type="nucleotide sequence ID" value="NZ_OBEK01000007.1"/>
</dbReference>
<protein>
    <submittedName>
        <fullName evidence="2">Uncharacterized protein</fullName>
    </submittedName>
</protein>
<feature type="transmembrane region" description="Helical" evidence="1">
    <location>
        <begin position="35"/>
        <end position="56"/>
    </location>
</feature>
<evidence type="ECO:0000256" key="1">
    <source>
        <dbReference type="SAM" id="Phobius"/>
    </source>
</evidence>
<reference evidence="3" key="1">
    <citation type="submission" date="2017-09" db="EMBL/GenBank/DDBJ databases">
        <authorList>
            <person name="Varghese N."/>
            <person name="Submissions S."/>
        </authorList>
    </citation>
    <scope>NUCLEOTIDE SEQUENCE [LARGE SCALE GENOMIC DNA]</scope>
    <source>
        <strain evidence="3">CGMCC 1.8913</strain>
    </source>
</reference>
<gene>
    <name evidence="2" type="ORF">SAMN05421503_3431</name>
</gene>
<dbReference type="STRING" id="586416.GZ22_18050"/>
<evidence type="ECO:0000313" key="3">
    <source>
        <dbReference type="Proteomes" id="UP000219356"/>
    </source>
</evidence>
<dbReference type="OrthoDB" id="2971472at2"/>